<feature type="region of interest" description="Disordered" evidence="1">
    <location>
        <begin position="84"/>
        <end position="108"/>
    </location>
</feature>
<name>A0A6G1DHS5_9ORYZ</name>
<gene>
    <name evidence="2" type="ORF">E2562_012272</name>
</gene>
<sequence>MGGNLVLPGFPRRFSLRRVEAVIRRLRDRAQLVRVPSPNERPPSPSLSREHHRVALRRHRVPLEQRSLSPVASPCITMESRAPRQIGAARHDALATAADASPPRRRPVSIQAASSFARFPATGHSIARRPARLDHTQTAACPLL</sequence>
<evidence type="ECO:0000313" key="2">
    <source>
        <dbReference type="EMBL" id="KAF0911764.1"/>
    </source>
</evidence>
<comment type="caution">
    <text evidence="2">The sequence shown here is derived from an EMBL/GenBank/DDBJ whole genome shotgun (WGS) entry which is preliminary data.</text>
</comment>
<dbReference type="AlphaFoldDB" id="A0A6G1DHS5"/>
<dbReference type="Proteomes" id="UP000479710">
    <property type="component" value="Unassembled WGS sequence"/>
</dbReference>
<evidence type="ECO:0000313" key="3">
    <source>
        <dbReference type="Proteomes" id="UP000479710"/>
    </source>
</evidence>
<protein>
    <submittedName>
        <fullName evidence="2">Uncharacterized protein</fullName>
    </submittedName>
</protein>
<dbReference type="EMBL" id="SPHZ02000006">
    <property type="protein sequence ID" value="KAF0911764.1"/>
    <property type="molecule type" value="Genomic_DNA"/>
</dbReference>
<organism evidence="2 3">
    <name type="scientific">Oryza meyeriana var. granulata</name>
    <dbReference type="NCBI Taxonomy" id="110450"/>
    <lineage>
        <taxon>Eukaryota</taxon>
        <taxon>Viridiplantae</taxon>
        <taxon>Streptophyta</taxon>
        <taxon>Embryophyta</taxon>
        <taxon>Tracheophyta</taxon>
        <taxon>Spermatophyta</taxon>
        <taxon>Magnoliopsida</taxon>
        <taxon>Liliopsida</taxon>
        <taxon>Poales</taxon>
        <taxon>Poaceae</taxon>
        <taxon>BOP clade</taxon>
        <taxon>Oryzoideae</taxon>
        <taxon>Oryzeae</taxon>
        <taxon>Oryzinae</taxon>
        <taxon>Oryza</taxon>
        <taxon>Oryza meyeriana</taxon>
    </lineage>
</organism>
<reference evidence="2 3" key="1">
    <citation type="submission" date="2019-11" db="EMBL/GenBank/DDBJ databases">
        <title>Whole genome sequence of Oryza granulata.</title>
        <authorList>
            <person name="Li W."/>
        </authorList>
    </citation>
    <scope>NUCLEOTIDE SEQUENCE [LARGE SCALE GENOMIC DNA]</scope>
    <source>
        <strain evidence="3">cv. Menghai</strain>
        <tissue evidence="2">Leaf</tissue>
    </source>
</reference>
<keyword evidence="3" id="KW-1185">Reference proteome</keyword>
<proteinExistence type="predicted"/>
<evidence type="ECO:0000256" key="1">
    <source>
        <dbReference type="SAM" id="MobiDB-lite"/>
    </source>
</evidence>
<accession>A0A6G1DHS5</accession>